<dbReference type="Proteomes" id="UP000298652">
    <property type="component" value="Chromosome 9"/>
</dbReference>
<dbReference type="SUPFAM" id="SSF47616">
    <property type="entry name" value="GST C-terminal domain-like"/>
    <property type="match status" value="1"/>
</dbReference>
<dbReference type="Gene3D" id="1.20.1050.10">
    <property type="match status" value="1"/>
</dbReference>
<dbReference type="InterPro" id="IPR010987">
    <property type="entry name" value="Glutathione-S-Trfase_C-like"/>
</dbReference>
<feature type="region of interest" description="Disordered" evidence="5">
    <location>
        <begin position="131"/>
        <end position="150"/>
    </location>
</feature>
<evidence type="ECO:0000256" key="5">
    <source>
        <dbReference type="SAM" id="MobiDB-lite"/>
    </source>
</evidence>
<evidence type="ECO:0000313" key="9">
    <source>
        <dbReference type="Proteomes" id="UP000298652"/>
    </source>
</evidence>
<dbReference type="Gene3D" id="3.40.30.10">
    <property type="entry name" value="Glutaredoxin"/>
    <property type="match status" value="1"/>
</dbReference>
<dbReference type="InterPro" id="IPR036249">
    <property type="entry name" value="Thioredoxin-like_sf"/>
</dbReference>
<evidence type="ECO:0000256" key="1">
    <source>
        <dbReference type="ARBA" id="ARBA00010128"/>
    </source>
</evidence>
<dbReference type="GO" id="GO:0006749">
    <property type="term" value="P:glutathione metabolic process"/>
    <property type="evidence" value="ECO:0007669"/>
    <property type="project" value="TreeGrafter"/>
</dbReference>
<dbReference type="EC" id="2.5.1.18" evidence="2"/>
<evidence type="ECO:0000256" key="3">
    <source>
        <dbReference type="ARBA" id="ARBA00022679"/>
    </source>
</evidence>
<dbReference type="GO" id="GO:0043295">
    <property type="term" value="F:glutathione binding"/>
    <property type="evidence" value="ECO:0007669"/>
    <property type="project" value="TreeGrafter"/>
</dbReference>
<evidence type="ECO:0000313" key="8">
    <source>
        <dbReference type="EMBL" id="TKV95151.1"/>
    </source>
</evidence>
<gene>
    <name evidence="8" type="ORF">SEVIR_9G342300v2</name>
</gene>
<reference evidence="8" key="1">
    <citation type="submission" date="2019-03" db="EMBL/GenBank/DDBJ databases">
        <title>WGS assembly of Setaria viridis.</title>
        <authorList>
            <person name="Huang P."/>
            <person name="Jenkins J."/>
            <person name="Grimwood J."/>
            <person name="Barry K."/>
            <person name="Healey A."/>
            <person name="Mamidi S."/>
            <person name="Sreedasyam A."/>
            <person name="Shu S."/>
            <person name="Feldman M."/>
            <person name="Wu J."/>
            <person name="Yu Y."/>
            <person name="Chen C."/>
            <person name="Johnson J."/>
            <person name="Rokhsar D."/>
            <person name="Baxter I."/>
            <person name="Schmutz J."/>
            <person name="Brutnell T."/>
            <person name="Kellogg E."/>
        </authorList>
    </citation>
    <scope>NUCLEOTIDE SEQUENCE [LARGE SCALE GENOMIC DNA]</scope>
</reference>
<dbReference type="AlphaFoldDB" id="A0A4U6T2A7"/>
<dbReference type="Pfam" id="PF13417">
    <property type="entry name" value="GST_N_3"/>
    <property type="match status" value="1"/>
</dbReference>
<dbReference type="OMA" id="SEICVQT"/>
<organism evidence="8 9">
    <name type="scientific">Setaria viridis</name>
    <name type="common">Green bristlegrass</name>
    <name type="synonym">Setaria italica subsp. viridis</name>
    <dbReference type="NCBI Taxonomy" id="4556"/>
    <lineage>
        <taxon>Eukaryota</taxon>
        <taxon>Viridiplantae</taxon>
        <taxon>Streptophyta</taxon>
        <taxon>Embryophyta</taxon>
        <taxon>Tracheophyta</taxon>
        <taxon>Spermatophyta</taxon>
        <taxon>Magnoliopsida</taxon>
        <taxon>Liliopsida</taxon>
        <taxon>Poales</taxon>
        <taxon>Poaceae</taxon>
        <taxon>PACMAD clade</taxon>
        <taxon>Panicoideae</taxon>
        <taxon>Panicodae</taxon>
        <taxon>Paniceae</taxon>
        <taxon>Cenchrinae</taxon>
        <taxon>Setaria</taxon>
    </lineage>
</organism>
<dbReference type="PROSITE" id="PS50405">
    <property type="entry name" value="GST_CTER"/>
    <property type="match status" value="1"/>
</dbReference>
<dbReference type="Pfam" id="PF00043">
    <property type="entry name" value="GST_C"/>
    <property type="match status" value="1"/>
</dbReference>
<dbReference type="EMBL" id="CM016560">
    <property type="protein sequence ID" value="TKV95151.1"/>
    <property type="molecule type" value="Genomic_DNA"/>
</dbReference>
<dbReference type="GO" id="GO:0004364">
    <property type="term" value="F:glutathione transferase activity"/>
    <property type="evidence" value="ECO:0007669"/>
    <property type="project" value="UniProtKB-EC"/>
</dbReference>
<evidence type="ECO:0000259" key="7">
    <source>
        <dbReference type="PROSITE" id="PS50405"/>
    </source>
</evidence>
<proteinExistence type="inferred from homology"/>
<evidence type="ECO:0000256" key="4">
    <source>
        <dbReference type="ARBA" id="ARBA00047960"/>
    </source>
</evidence>
<comment type="catalytic activity">
    <reaction evidence="4">
        <text>RX + glutathione = an S-substituted glutathione + a halide anion + H(+)</text>
        <dbReference type="Rhea" id="RHEA:16437"/>
        <dbReference type="ChEBI" id="CHEBI:15378"/>
        <dbReference type="ChEBI" id="CHEBI:16042"/>
        <dbReference type="ChEBI" id="CHEBI:17792"/>
        <dbReference type="ChEBI" id="CHEBI:57925"/>
        <dbReference type="ChEBI" id="CHEBI:90779"/>
        <dbReference type="EC" id="2.5.1.18"/>
    </reaction>
</comment>
<comment type="similarity">
    <text evidence="1">Belongs to the GST superfamily. Phi family.</text>
</comment>
<dbReference type="InterPro" id="IPR004046">
    <property type="entry name" value="GST_C"/>
</dbReference>
<keyword evidence="3" id="KW-0808">Transferase</keyword>
<dbReference type="PROSITE" id="PS50404">
    <property type="entry name" value="GST_NTER"/>
    <property type="match status" value="1"/>
</dbReference>
<feature type="domain" description="GST C-terminal" evidence="7">
    <location>
        <begin position="93"/>
        <end position="247"/>
    </location>
</feature>
<accession>A0A4U6T2A7</accession>
<dbReference type="InterPro" id="IPR004045">
    <property type="entry name" value="Glutathione_S-Trfase_N"/>
</dbReference>
<evidence type="ECO:0000259" key="6">
    <source>
        <dbReference type="PROSITE" id="PS50404"/>
    </source>
</evidence>
<protein>
    <recommendedName>
        <fullName evidence="2">glutathione transferase</fullName>
        <ecNumber evidence="2">2.5.1.18</ecNumber>
    </recommendedName>
</protein>
<dbReference type="PANTHER" id="PTHR43900">
    <property type="entry name" value="GLUTATHIONE S-TRANSFERASE RHO"/>
    <property type="match status" value="1"/>
</dbReference>
<dbReference type="SFLD" id="SFLDS00019">
    <property type="entry name" value="Glutathione_Transferase_(cytos"/>
    <property type="match status" value="1"/>
</dbReference>
<name>A0A4U6T2A7_SETVI</name>
<keyword evidence="9" id="KW-1185">Reference proteome</keyword>
<evidence type="ECO:0000256" key="2">
    <source>
        <dbReference type="ARBA" id="ARBA00012452"/>
    </source>
</evidence>
<dbReference type="InterPro" id="IPR036282">
    <property type="entry name" value="Glutathione-S-Trfase_C_sf"/>
</dbReference>
<dbReference type="InterPro" id="IPR040079">
    <property type="entry name" value="Glutathione_S-Trfase"/>
</dbReference>
<dbReference type="Gramene" id="TKV95151">
    <property type="protein sequence ID" value="TKV95151"/>
    <property type="gene ID" value="SEVIR_9G342300v2"/>
</dbReference>
<dbReference type="FunFam" id="3.40.30.10:FF:000016">
    <property type="entry name" value="Glutathione S-transferase F2"/>
    <property type="match status" value="1"/>
</dbReference>
<dbReference type="GO" id="GO:0005737">
    <property type="term" value="C:cytoplasm"/>
    <property type="evidence" value="ECO:0007669"/>
    <property type="project" value="TreeGrafter"/>
</dbReference>
<dbReference type="PANTHER" id="PTHR43900:SF28">
    <property type="entry name" value="GLUTATHIONE TRANSFERASE"/>
    <property type="match status" value="1"/>
</dbReference>
<dbReference type="SUPFAM" id="SSF52833">
    <property type="entry name" value="Thioredoxin-like"/>
    <property type="match status" value="1"/>
</dbReference>
<dbReference type="SFLD" id="SFLDG00358">
    <property type="entry name" value="Main_(cytGST)"/>
    <property type="match status" value="1"/>
</dbReference>
<feature type="domain" description="GST N-terminal" evidence="6">
    <location>
        <begin position="4"/>
        <end position="85"/>
    </location>
</feature>
<sequence length="269" mass="29037">MASAVVQVFGQPASTDVARVMACLLERKLEFELVRTDAFRRGHKLPELVKMRDPSGKVVLKHGDITLSDSRDICRYVCTEFPRWCTRGLYGAGALERASIEKWLQAEAQSFDAPSAALAFHLAFAPRPVGVPPPSSPAAAPDGYDGGGEEEARRAAAVAESERRLLRVLDVYDDALGRSAYLAGDEFTLADLSHLPSAHRVARSARGRALLASRGNVARWYAAIAARPAWRQVVMVQGRSARGPRAFVAPEEATAPTVAAASEICVQTI</sequence>